<dbReference type="InterPro" id="IPR059115">
    <property type="entry name" value="Rib"/>
</dbReference>
<feature type="compositionally biased region" description="Basic and acidic residues" evidence="2">
    <location>
        <begin position="804"/>
        <end position="839"/>
    </location>
</feature>
<gene>
    <name evidence="6" type="ORF">HMPREF0428_00481</name>
</gene>
<feature type="domain" description="YSIRK Gram-positive signal peptide" evidence="4">
    <location>
        <begin position="8"/>
        <end position="33"/>
    </location>
</feature>
<evidence type="ECO:0000259" key="5">
    <source>
        <dbReference type="Pfam" id="PF08428"/>
    </source>
</evidence>
<dbReference type="EMBL" id="ACRO01000004">
    <property type="protein sequence ID" value="EGF86571.1"/>
    <property type="molecule type" value="Genomic_DNA"/>
</dbReference>
<sequence>MFKNNIDKKIVKYGIKKLSFGIASVAIGTLVFLGGTASAHEESSVNNNNNNNSIVQETPKNVESTSTADNIENKSAKEIKNISNDSTTTLVSEKNTEDKNIATDSTLTTEFIGKTDKKKVEISSDSQNSNLNVIDKRVDDSSNIADLLTKIINKNVEENKVTTEEVENTVEPVEKGTKIISRLTSKYAEDIAKGYIGLEGGKYDSLIYKKAILDPDGDDDGDGIANKDELYIYKKDGRTYLGYDIHPRLADTDGDGLNDKVDKDKLVWNVSARDMAMFINLVYENDKKIDDILNKQAPIEKLSNNIQKMTFNELGPYWKVKETYHQDNGLDAVLFETTNNFPFLKGDKIQVLAFAGTNVKQAGDLKADLALFFGNESNQSEAAIQLMKKIKNDSTITNLYITGHSLGGYLSLRATATAEKEKFGKYKQTYTFNAPKVKSGWLWGVSKDDVKITESLAKSGKIKNYYTDNDNIIPGNLQPDSKISIGKSAGAHSSTSYFENRVNTNPDFNFGKRQGMDGVGYRDENINKLSVIDPEKGTLSKTFLPTLVDDRPVSIMIGDRLKDKDIINKVNRNLLPVNTKLSLVYKDELTSLGMKRATVRIEYLDDNSSNDINVPISVNEADKKELISVVNAAQKLVETVVDLSDKTKITAEKYNLAKLSLTEKLKEAEATISNVLSPQLTINNITKELAGLGMSVINSRTALELTEAGKYEPKLLNDEKLLLHQGSSLNTNDVFNKIVKENLPQNINYEILNSTDFGELGDVNARVRVTYSDGSNDIVNVPIRVYTDSKGEPLVQEESPELVISEKGEPLVQEENPRASNKREGRTISTRGEPRASNK</sequence>
<comment type="caution">
    <text evidence="6">The sequence shown here is derived from an EMBL/GenBank/DDBJ whole genome shotgun (WGS) entry which is preliminary data.</text>
</comment>
<protein>
    <recommendedName>
        <fullName evidence="8">Triacylglycerol lipase</fullName>
    </recommendedName>
</protein>
<organism evidence="6 7">
    <name type="scientific">Gemella haemolysans M341</name>
    <dbReference type="NCBI Taxonomy" id="562981"/>
    <lineage>
        <taxon>Bacteria</taxon>
        <taxon>Bacillati</taxon>
        <taxon>Bacillota</taxon>
        <taxon>Bacilli</taxon>
        <taxon>Bacillales</taxon>
        <taxon>Gemellaceae</taxon>
        <taxon>Gemella</taxon>
    </lineage>
</organism>
<dbReference type="SUPFAM" id="SSF53474">
    <property type="entry name" value="alpha/beta-Hydrolases"/>
    <property type="match status" value="1"/>
</dbReference>
<evidence type="ECO:0000313" key="6">
    <source>
        <dbReference type="EMBL" id="EGF86571.1"/>
    </source>
</evidence>
<dbReference type="NCBIfam" id="TIGR01168">
    <property type="entry name" value="YSIRK_signal"/>
    <property type="match status" value="1"/>
</dbReference>
<evidence type="ECO:0000256" key="2">
    <source>
        <dbReference type="SAM" id="MobiDB-lite"/>
    </source>
</evidence>
<name>A0AA87B860_9BACL</name>
<evidence type="ECO:0000259" key="4">
    <source>
        <dbReference type="Pfam" id="PF04650"/>
    </source>
</evidence>
<reference evidence="6 7" key="1">
    <citation type="submission" date="2011-03" db="EMBL/GenBank/DDBJ databases">
        <title>The Genome Sequence of Gemella haemolysans M341.</title>
        <authorList>
            <consortium name="The Broad Institute Genome Sequencing Platform"/>
            <consortium name="The Broad Institute Genome Sequencing Center for Infectious Disease"/>
            <person name="Earl A."/>
            <person name="Ward D."/>
            <person name="Feldgarden M."/>
            <person name="Gevers D."/>
            <person name="Sibley C.D."/>
            <person name="Field T.R."/>
            <person name="Grinwis M."/>
            <person name="Eshaghurshan C.S."/>
            <person name="Surette M.G."/>
            <person name="Young S.K."/>
            <person name="Zeng Q."/>
            <person name="Gargeya S."/>
            <person name="Fitzgerald M."/>
            <person name="Haas B."/>
            <person name="Abouelleil A."/>
            <person name="Alvarado L."/>
            <person name="Arachchi H.M."/>
            <person name="Berlin A."/>
            <person name="Brown A."/>
            <person name="Chapman S.B."/>
            <person name="Chen Z."/>
            <person name="Dunbar C."/>
            <person name="Freedman E."/>
            <person name="Gearin G."/>
            <person name="Gellesch M."/>
            <person name="Goldberg J."/>
            <person name="Griggs A."/>
            <person name="Gujja S."/>
            <person name="Heilman E.R."/>
            <person name="Heiman D."/>
            <person name="Howarth C."/>
            <person name="Larson L."/>
            <person name="Lui A."/>
            <person name="MacDonald P.J.P."/>
            <person name="Mehta T."/>
            <person name="Montmayeur A."/>
            <person name="Murphy C."/>
            <person name="Neiman D."/>
            <person name="Pearson M."/>
            <person name="Priest M."/>
            <person name="Roberts A."/>
            <person name="Saif S."/>
            <person name="Shea T."/>
            <person name="Shenoy N."/>
            <person name="Sisk P."/>
            <person name="Stolte C."/>
            <person name="Sykes S."/>
            <person name="White J."/>
            <person name="Yandava C."/>
            <person name="Wortman J."/>
            <person name="Nusbaum C."/>
            <person name="Birren B."/>
        </authorList>
    </citation>
    <scope>NUCLEOTIDE SEQUENCE [LARGE SCALE GENOMIC DNA]</scope>
    <source>
        <strain evidence="6 7">M341</strain>
    </source>
</reference>
<accession>A0AA87B860</accession>
<evidence type="ECO:0000313" key="7">
    <source>
        <dbReference type="Proteomes" id="UP000004773"/>
    </source>
</evidence>
<feature type="chain" id="PRO_5041720825" description="Triacylglycerol lipase" evidence="3">
    <location>
        <begin position="40"/>
        <end position="839"/>
    </location>
</feature>
<dbReference type="InterPro" id="IPR029058">
    <property type="entry name" value="AB_hydrolase_fold"/>
</dbReference>
<evidence type="ECO:0008006" key="8">
    <source>
        <dbReference type="Google" id="ProtNLM"/>
    </source>
</evidence>
<dbReference type="Gene3D" id="3.40.50.1820">
    <property type="entry name" value="alpha/beta hydrolase"/>
    <property type="match status" value="1"/>
</dbReference>
<feature type="domain" description="Rib" evidence="5">
    <location>
        <begin position="552"/>
        <end position="619"/>
    </location>
</feature>
<feature type="region of interest" description="Disordered" evidence="2">
    <location>
        <begin position="40"/>
        <end position="66"/>
    </location>
</feature>
<dbReference type="InterPro" id="IPR005877">
    <property type="entry name" value="YSIRK_signal_dom"/>
</dbReference>
<feature type="compositionally biased region" description="Polar residues" evidence="2">
    <location>
        <begin position="53"/>
        <end position="66"/>
    </location>
</feature>
<evidence type="ECO:0000256" key="3">
    <source>
        <dbReference type="SAM" id="SignalP"/>
    </source>
</evidence>
<dbReference type="RefSeq" id="WP_003146428.1">
    <property type="nucleotide sequence ID" value="NZ_GL883582.1"/>
</dbReference>
<dbReference type="Proteomes" id="UP000004773">
    <property type="component" value="Unassembled WGS sequence"/>
</dbReference>
<dbReference type="AlphaFoldDB" id="A0AA87B860"/>
<dbReference type="Pfam" id="PF04650">
    <property type="entry name" value="YSIRK_signal"/>
    <property type="match status" value="1"/>
</dbReference>
<dbReference type="Pfam" id="PF26363">
    <property type="entry name" value="Phospholipase-like"/>
    <property type="match status" value="1"/>
</dbReference>
<proteinExistence type="predicted"/>
<feature type="domain" description="Rib" evidence="5">
    <location>
        <begin position="708"/>
        <end position="785"/>
    </location>
</feature>
<feature type="region of interest" description="Disordered" evidence="2">
    <location>
        <begin position="791"/>
        <end position="839"/>
    </location>
</feature>
<feature type="signal peptide" evidence="3">
    <location>
        <begin position="1"/>
        <end position="39"/>
    </location>
</feature>
<evidence type="ECO:0000256" key="1">
    <source>
        <dbReference type="ARBA" id="ARBA00022729"/>
    </source>
</evidence>
<dbReference type="Pfam" id="PF08428">
    <property type="entry name" value="Rib"/>
    <property type="match status" value="2"/>
</dbReference>
<keyword evidence="1 3" id="KW-0732">Signal</keyword>